<dbReference type="AlphaFoldDB" id="A0A1D2JBN4"/>
<name>A0A1D2JBN4_PARBR</name>
<evidence type="ECO:0000313" key="2">
    <source>
        <dbReference type="Proteomes" id="UP000242814"/>
    </source>
</evidence>
<sequence length="82" mass="9181">MAPSGGIARFSVSIPPARTALPHLGELPTIRISVIAKKHPDAESQYREFLRVHQNHSVQERSKFFASFQRLGRLSSVVDLLE</sequence>
<dbReference type="Proteomes" id="UP000242814">
    <property type="component" value="Unassembled WGS sequence"/>
</dbReference>
<comment type="caution">
    <text evidence="1">The sequence shown here is derived from an EMBL/GenBank/DDBJ whole genome shotgun (WGS) entry which is preliminary data.</text>
</comment>
<gene>
    <name evidence="1" type="ORF">ACO22_04944</name>
</gene>
<dbReference type="VEuPathDB" id="FungiDB:PABG_03662"/>
<evidence type="ECO:0000313" key="1">
    <source>
        <dbReference type="EMBL" id="ODH25943.1"/>
    </source>
</evidence>
<proteinExistence type="predicted"/>
<dbReference type="EMBL" id="LZYO01000208">
    <property type="protein sequence ID" value="ODH25943.1"/>
    <property type="molecule type" value="Genomic_DNA"/>
</dbReference>
<accession>A0A1D2JBN4</accession>
<organism evidence="1 2">
    <name type="scientific">Paracoccidioides brasiliensis</name>
    <dbReference type="NCBI Taxonomy" id="121759"/>
    <lineage>
        <taxon>Eukaryota</taxon>
        <taxon>Fungi</taxon>
        <taxon>Dikarya</taxon>
        <taxon>Ascomycota</taxon>
        <taxon>Pezizomycotina</taxon>
        <taxon>Eurotiomycetes</taxon>
        <taxon>Eurotiomycetidae</taxon>
        <taxon>Onygenales</taxon>
        <taxon>Ajellomycetaceae</taxon>
        <taxon>Paracoccidioides</taxon>
    </lineage>
</organism>
<protein>
    <submittedName>
        <fullName evidence="1">Uncharacterized protein</fullName>
    </submittedName>
</protein>
<reference evidence="1 2" key="1">
    <citation type="submission" date="2016-06" db="EMBL/GenBank/DDBJ databases">
        <authorList>
            <person name="Kjaerup R.B."/>
            <person name="Dalgaard T.S."/>
            <person name="Juul-Madsen H.R."/>
        </authorList>
    </citation>
    <scope>NUCLEOTIDE SEQUENCE [LARGE SCALE GENOMIC DNA]</scope>
    <source>
        <strain evidence="1 2">Pb300</strain>
    </source>
</reference>